<evidence type="ECO:0000313" key="2">
    <source>
        <dbReference type="EMBL" id="MBC8597562.1"/>
    </source>
</evidence>
<sequence>MLSKENFKNKLCDKSGQGALDTAVVVLISIVLGALILAGLYALLDDTVLPTLTTKIQEMFNYTN</sequence>
<dbReference type="Pfam" id="PF19629">
    <property type="entry name" value="DUF6133"/>
    <property type="match status" value="1"/>
</dbReference>
<organism evidence="2 3">
    <name type="scientific">Qingrenia yutianensis</name>
    <dbReference type="NCBI Taxonomy" id="2763676"/>
    <lineage>
        <taxon>Bacteria</taxon>
        <taxon>Bacillati</taxon>
        <taxon>Bacillota</taxon>
        <taxon>Clostridia</taxon>
        <taxon>Eubacteriales</taxon>
        <taxon>Oscillospiraceae</taxon>
        <taxon>Qingrenia</taxon>
    </lineage>
</organism>
<dbReference type="RefSeq" id="WP_262432826.1">
    <property type="nucleotide sequence ID" value="NZ_JACRTE010000061.1"/>
</dbReference>
<feature type="transmembrane region" description="Helical" evidence="1">
    <location>
        <begin position="20"/>
        <end position="44"/>
    </location>
</feature>
<dbReference type="AlphaFoldDB" id="A0A926FF29"/>
<reference evidence="2" key="1">
    <citation type="submission" date="2020-08" db="EMBL/GenBank/DDBJ databases">
        <title>Genome public.</title>
        <authorList>
            <person name="Liu C."/>
            <person name="Sun Q."/>
        </authorList>
    </citation>
    <scope>NUCLEOTIDE SEQUENCE</scope>
    <source>
        <strain evidence="2">NSJ-50</strain>
    </source>
</reference>
<keyword evidence="3" id="KW-1185">Reference proteome</keyword>
<protein>
    <submittedName>
        <fullName evidence="2">Uncharacterized protein</fullName>
    </submittedName>
</protein>
<dbReference type="InterPro" id="IPR045765">
    <property type="entry name" value="DUF6133"/>
</dbReference>
<accession>A0A926FF29</accession>
<keyword evidence="1" id="KW-1133">Transmembrane helix</keyword>
<name>A0A926FF29_9FIRM</name>
<proteinExistence type="predicted"/>
<evidence type="ECO:0000313" key="3">
    <source>
        <dbReference type="Proteomes" id="UP000647416"/>
    </source>
</evidence>
<keyword evidence="1" id="KW-0472">Membrane</keyword>
<comment type="caution">
    <text evidence="2">The sequence shown here is derived from an EMBL/GenBank/DDBJ whole genome shotgun (WGS) entry which is preliminary data.</text>
</comment>
<dbReference type="Proteomes" id="UP000647416">
    <property type="component" value="Unassembled WGS sequence"/>
</dbReference>
<gene>
    <name evidence="2" type="ORF">H8706_11940</name>
</gene>
<dbReference type="EMBL" id="JACRTE010000061">
    <property type="protein sequence ID" value="MBC8597562.1"/>
    <property type="molecule type" value="Genomic_DNA"/>
</dbReference>
<keyword evidence="1" id="KW-0812">Transmembrane</keyword>
<evidence type="ECO:0000256" key="1">
    <source>
        <dbReference type="SAM" id="Phobius"/>
    </source>
</evidence>